<dbReference type="HOGENOM" id="CLU_3108943_0_0_1"/>
<comment type="subcellular location">
    <subcellularLocation>
        <location evidence="1 2">Nucleus</location>
    </subcellularLocation>
</comment>
<keyword evidence="2" id="KW-0539">Nucleus</keyword>
<proteinExistence type="predicted"/>
<evidence type="ECO:0000313" key="4">
    <source>
        <dbReference type="Proteomes" id="UP000015103"/>
    </source>
</evidence>
<dbReference type="Proteomes" id="UP000015103">
    <property type="component" value="Unassembled WGS sequence"/>
</dbReference>
<dbReference type="PROSITE" id="PS50960">
    <property type="entry name" value="HTH_PSQ"/>
    <property type="match status" value="1"/>
</dbReference>
<dbReference type="AlphaFoldDB" id="T1IDM5"/>
<keyword evidence="4" id="KW-1185">Reference proteome</keyword>
<name>T1IDM5_RHOPR</name>
<evidence type="ECO:0000256" key="2">
    <source>
        <dbReference type="PROSITE-ProRule" id="PRU00320"/>
    </source>
</evidence>
<reference evidence="3" key="1">
    <citation type="submission" date="2015-05" db="UniProtKB">
        <authorList>
            <consortium name="EnsemblMetazoa"/>
        </authorList>
    </citation>
    <scope>IDENTIFICATION</scope>
</reference>
<dbReference type="EMBL" id="ACPB03012785">
    <property type="status" value="NOT_ANNOTATED_CDS"/>
    <property type="molecule type" value="Genomic_DNA"/>
</dbReference>
<dbReference type="SUPFAM" id="SSF46689">
    <property type="entry name" value="Homeodomain-like"/>
    <property type="match status" value="1"/>
</dbReference>
<accession>T1IDM5</accession>
<sequence length="51" mass="5937">MLAMAKRKQWNPKAMVEAVKAVRKKEIGYKTAAKTFQFPRATLKYYVPNPH</sequence>
<dbReference type="GO" id="GO:0005634">
    <property type="term" value="C:nucleus"/>
    <property type="evidence" value="ECO:0007669"/>
    <property type="project" value="UniProtKB-SubCell"/>
</dbReference>
<dbReference type="EnsemblMetazoa" id="RPRC014395-RA">
    <property type="protein sequence ID" value="RPRC014395-PA"/>
    <property type="gene ID" value="RPRC014395"/>
</dbReference>
<dbReference type="InterPro" id="IPR007889">
    <property type="entry name" value="HTH_Psq"/>
</dbReference>
<dbReference type="Gene3D" id="1.10.10.60">
    <property type="entry name" value="Homeodomain-like"/>
    <property type="match status" value="1"/>
</dbReference>
<feature type="DNA-binding region" description="H-T-H motif" evidence="2">
    <location>
        <begin position="29"/>
        <end position="49"/>
    </location>
</feature>
<evidence type="ECO:0000313" key="3">
    <source>
        <dbReference type="EnsemblMetazoa" id="RPRC014395-PA"/>
    </source>
</evidence>
<dbReference type="InterPro" id="IPR009057">
    <property type="entry name" value="Homeodomain-like_sf"/>
</dbReference>
<dbReference type="GO" id="GO:0003677">
    <property type="term" value="F:DNA binding"/>
    <property type="evidence" value="ECO:0007669"/>
    <property type="project" value="UniProtKB-UniRule"/>
</dbReference>
<dbReference type="InParanoid" id="T1IDM5"/>
<keyword evidence="2" id="KW-0238">DNA-binding</keyword>
<protein>
    <submittedName>
        <fullName evidence="3">HTH psq-type domain-containing protein</fullName>
    </submittedName>
</protein>
<organism evidence="3 4">
    <name type="scientific">Rhodnius prolixus</name>
    <name type="common">Triatomid bug</name>
    <dbReference type="NCBI Taxonomy" id="13249"/>
    <lineage>
        <taxon>Eukaryota</taxon>
        <taxon>Metazoa</taxon>
        <taxon>Ecdysozoa</taxon>
        <taxon>Arthropoda</taxon>
        <taxon>Hexapoda</taxon>
        <taxon>Insecta</taxon>
        <taxon>Pterygota</taxon>
        <taxon>Neoptera</taxon>
        <taxon>Paraneoptera</taxon>
        <taxon>Hemiptera</taxon>
        <taxon>Heteroptera</taxon>
        <taxon>Panheteroptera</taxon>
        <taxon>Cimicomorpha</taxon>
        <taxon>Reduviidae</taxon>
        <taxon>Triatominae</taxon>
        <taxon>Rhodnius</taxon>
    </lineage>
</organism>
<evidence type="ECO:0000256" key="1">
    <source>
        <dbReference type="ARBA" id="ARBA00004123"/>
    </source>
</evidence>
<dbReference type="VEuPathDB" id="VectorBase:RPRC014395"/>
<dbReference type="Pfam" id="PF05225">
    <property type="entry name" value="HTH_psq"/>
    <property type="match status" value="1"/>
</dbReference>